<dbReference type="PANTHER" id="PTHR43679:SF2">
    <property type="entry name" value="OCTANOYL-[GCVH]:PROTEIN N-OCTANOYLTRANSFERASE"/>
    <property type="match status" value="1"/>
</dbReference>
<sequence>MTNDKFRLIPLLSASGKVQMAIDGWLLEQHRLGLHPPALRFYTWSPAAISLGYHQRRWPDFWENLSWENTKLDLVRRPTGGRAVLHQGDLTYAIITSGISGSRMQVYQKLCEFLIVGWRSLGVNLHYGTAGRGYIHNPNCFATPTGADLLLDNGSKLIGSAQVYRDGAILQHGSMLLQPDKSLFSQVFPETAPPTINLPLHQQGKNLIPTAIQALIWAAEICFNTQLVLQPLSDLEWKLIQAQLKDGSFACN</sequence>
<evidence type="ECO:0000313" key="3">
    <source>
        <dbReference type="Proteomes" id="UP001576774"/>
    </source>
</evidence>
<proteinExistence type="predicted"/>
<dbReference type="PROSITE" id="PS51733">
    <property type="entry name" value="BPL_LPL_CATALYTIC"/>
    <property type="match status" value="1"/>
</dbReference>
<dbReference type="PANTHER" id="PTHR43679">
    <property type="entry name" value="OCTANOYLTRANSFERASE LIPM-RELATED"/>
    <property type="match status" value="1"/>
</dbReference>
<dbReference type="Gene3D" id="3.30.930.10">
    <property type="entry name" value="Bira Bifunctional Protein, Domain 2"/>
    <property type="match status" value="1"/>
</dbReference>
<dbReference type="GO" id="GO:0016874">
    <property type="term" value="F:ligase activity"/>
    <property type="evidence" value="ECO:0007669"/>
    <property type="project" value="UniProtKB-KW"/>
</dbReference>
<dbReference type="Pfam" id="PF21948">
    <property type="entry name" value="LplA-B_cat"/>
    <property type="match status" value="1"/>
</dbReference>
<keyword evidence="2" id="KW-0436">Ligase</keyword>
<dbReference type="SUPFAM" id="SSF55681">
    <property type="entry name" value="Class II aaRS and biotin synthetases"/>
    <property type="match status" value="1"/>
</dbReference>
<reference evidence="2 3" key="1">
    <citation type="submission" date="2024-09" db="EMBL/GenBank/DDBJ databases">
        <title>Floridaenema gen nov. (Aerosakkonemataceae, Aerosakkonematales ord. nov., Cyanobacteria) from benthic tropical and subtropical fresh waters, with the description of four new species.</title>
        <authorList>
            <person name="Moretto J.A."/>
            <person name="Berthold D.E."/>
            <person name="Lefler F.W."/>
            <person name="Huang I.-S."/>
            <person name="Laughinghouse H. IV."/>
        </authorList>
    </citation>
    <scope>NUCLEOTIDE SEQUENCE [LARGE SCALE GENOMIC DNA]</scope>
    <source>
        <strain evidence="2 3">BLCC-F46</strain>
    </source>
</reference>
<accession>A0ABV4X8V9</accession>
<comment type="caution">
    <text evidence="2">The sequence shown here is derived from an EMBL/GenBank/DDBJ whole genome shotgun (WGS) entry which is preliminary data.</text>
</comment>
<feature type="domain" description="BPL/LPL catalytic" evidence="1">
    <location>
        <begin position="33"/>
        <end position="227"/>
    </location>
</feature>
<dbReference type="RefSeq" id="WP_413272275.1">
    <property type="nucleotide sequence ID" value="NZ_JBHFNQ010000159.1"/>
</dbReference>
<organism evidence="2 3">
    <name type="scientific">Floridaenema aerugineum BLCC-F46</name>
    <dbReference type="NCBI Taxonomy" id="3153654"/>
    <lineage>
        <taxon>Bacteria</taxon>
        <taxon>Bacillati</taxon>
        <taxon>Cyanobacteriota</taxon>
        <taxon>Cyanophyceae</taxon>
        <taxon>Oscillatoriophycideae</taxon>
        <taxon>Aerosakkonematales</taxon>
        <taxon>Aerosakkonemataceae</taxon>
        <taxon>Floridanema</taxon>
        <taxon>Floridanema aerugineum</taxon>
    </lineage>
</organism>
<dbReference type="EMBL" id="JBHFNQ010000159">
    <property type="protein sequence ID" value="MFB2879226.1"/>
    <property type="molecule type" value="Genomic_DNA"/>
</dbReference>
<evidence type="ECO:0000259" key="1">
    <source>
        <dbReference type="PROSITE" id="PS51733"/>
    </source>
</evidence>
<dbReference type="InterPro" id="IPR004143">
    <property type="entry name" value="BPL_LPL_catalytic"/>
</dbReference>
<evidence type="ECO:0000313" key="2">
    <source>
        <dbReference type="EMBL" id="MFB2879226.1"/>
    </source>
</evidence>
<name>A0ABV4X8V9_9CYAN</name>
<dbReference type="Proteomes" id="UP001576774">
    <property type="component" value="Unassembled WGS sequence"/>
</dbReference>
<protein>
    <submittedName>
        <fullName evidence="2">Lipoate--protein ligase family protein</fullName>
    </submittedName>
</protein>
<dbReference type="CDD" id="cd16443">
    <property type="entry name" value="LplA"/>
    <property type="match status" value="1"/>
</dbReference>
<keyword evidence="3" id="KW-1185">Reference proteome</keyword>
<dbReference type="InterPro" id="IPR045864">
    <property type="entry name" value="aa-tRNA-synth_II/BPL/LPL"/>
</dbReference>
<gene>
    <name evidence="2" type="ORF">ACE1CC_20415</name>
</gene>
<dbReference type="InterPro" id="IPR050664">
    <property type="entry name" value="Octanoyltrans_LipM/LipL"/>
</dbReference>